<name>A0A2U2RJR5_9MICO</name>
<dbReference type="Gene3D" id="3.40.190.10">
    <property type="entry name" value="Periplasmic binding protein-like II"/>
    <property type="match status" value="2"/>
</dbReference>
<dbReference type="CDD" id="cd08423">
    <property type="entry name" value="PBP2_LTTR_like_6"/>
    <property type="match status" value="1"/>
</dbReference>
<comment type="similarity">
    <text evidence="1">Belongs to the LysR transcriptional regulatory family.</text>
</comment>
<keyword evidence="3" id="KW-0238">DNA-binding</keyword>
<dbReference type="Proteomes" id="UP000245590">
    <property type="component" value="Unassembled WGS sequence"/>
</dbReference>
<evidence type="ECO:0000256" key="4">
    <source>
        <dbReference type="ARBA" id="ARBA00023163"/>
    </source>
</evidence>
<evidence type="ECO:0000256" key="2">
    <source>
        <dbReference type="ARBA" id="ARBA00023015"/>
    </source>
</evidence>
<dbReference type="GO" id="GO:0003700">
    <property type="term" value="F:DNA-binding transcription factor activity"/>
    <property type="evidence" value="ECO:0007669"/>
    <property type="project" value="InterPro"/>
</dbReference>
<gene>
    <name evidence="6" type="ORF">DEO23_09930</name>
</gene>
<dbReference type="EMBL" id="QFKX01000003">
    <property type="protein sequence ID" value="PWH06119.1"/>
    <property type="molecule type" value="Genomic_DNA"/>
</dbReference>
<dbReference type="RefSeq" id="WP_109275866.1">
    <property type="nucleotide sequence ID" value="NZ_QFKX01000003.1"/>
</dbReference>
<dbReference type="PROSITE" id="PS50931">
    <property type="entry name" value="HTH_LYSR"/>
    <property type="match status" value="1"/>
</dbReference>
<reference evidence="6 7" key="1">
    <citation type="submission" date="2018-05" db="EMBL/GenBank/DDBJ databases">
        <title>Brachybacterium sp. M1HQ-2T, whole genome shotgun sequence.</title>
        <authorList>
            <person name="Tuo L."/>
        </authorList>
    </citation>
    <scope>NUCLEOTIDE SEQUENCE [LARGE SCALE GENOMIC DNA]</scope>
    <source>
        <strain evidence="6 7">M1HQ-2</strain>
    </source>
</reference>
<accession>A0A2U2RJR5</accession>
<dbReference type="Gene3D" id="1.10.10.10">
    <property type="entry name" value="Winged helix-like DNA-binding domain superfamily/Winged helix DNA-binding domain"/>
    <property type="match status" value="1"/>
</dbReference>
<dbReference type="Pfam" id="PF03466">
    <property type="entry name" value="LysR_substrate"/>
    <property type="match status" value="1"/>
</dbReference>
<dbReference type="SUPFAM" id="SSF46785">
    <property type="entry name" value="Winged helix' DNA-binding domain"/>
    <property type="match status" value="1"/>
</dbReference>
<feature type="domain" description="HTH lysR-type" evidence="5">
    <location>
        <begin position="1"/>
        <end position="58"/>
    </location>
</feature>
<dbReference type="InterPro" id="IPR036390">
    <property type="entry name" value="WH_DNA-bd_sf"/>
</dbReference>
<dbReference type="PANTHER" id="PTHR30346:SF29">
    <property type="entry name" value="LYSR SUBSTRATE-BINDING"/>
    <property type="match status" value="1"/>
</dbReference>
<dbReference type="OrthoDB" id="3673085at2"/>
<dbReference type="Pfam" id="PF00126">
    <property type="entry name" value="HTH_1"/>
    <property type="match status" value="1"/>
</dbReference>
<dbReference type="InterPro" id="IPR000847">
    <property type="entry name" value="LysR_HTH_N"/>
</dbReference>
<protein>
    <submittedName>
        <fullName evidence="6">LysR family transcriptional regulator</fullName>
    </submittedName>
</protein>
<dbReference type="GO" id="GO:0003677">
    <property type="term" value="F:DNA binding"/>
    <property type="evidence" value="ECO:0007669"/>
    <property type="project" value="UniProtKB-KW"/>
</dbReference>
<evidence type="ECO:0000259" key="5">
    <source>
        <dbReference type="PROSITE" id="PS50931"/>
    </source>
</evidence>
<dbReference type="GO" id="GO:0032993">
    <property type="term" value="C:protein-DNA complex"/>
    <property type="evidence" value="ECO:0007669"/>
    <property type="project" value="TreeGrafter"/>
</dbReference>
<sequence>MDPRRVLIFRTVVRNGTIGGGARELGWTQPAVSQHLAALEKEVGTQLLLRSSSGVTPTEAGQRLFNHSERIASSLHAAEEELAEITALRRGRVRFATFPSAAALLLPPALARMNAQATGVDVTFDELEPPDAIQRLLSNDLDLALVFRYEGTTVDAEGALEWTPVLDDRVLLVVPKDHPRAHDRDLSMKDLADEEWIAGCERCRANLLVNAERAGFTPSIRHTTDDAVVVQRLIQHGGGIALLPESAVEAAPCADVLVRPIAGLNERTIGLINRPGAATIPAVKALRDALVEEAAERSSAAVMI</sequence>
<dbReference type="PANTHER" id="PTHR30346">
    <property type="entry name" value="TRANSCRIPTIONAL DUAL REGULATOR HCAR-RELATED"/>
    <property type="match status" value="1"/>
</dbReference>
<dbReference type="InterPro" id="IPR005119">
    <property type="entry name" value="LysR_subst-bd"/>
</dbReference>
<evidence type="ECO:0000313" key="6">
    <source>
        <dbReference type="EMBL" id="PWH06119.1"/>
    </source>
</evidence>
<dbReference type="InterPro" id="IPR036388">
    <property type="entry name" value="WH-like_DNA-bd_sf"/>
</dbReference>
<dbReference type="AlphaFoldDB" id="A0A2U2RJR5"/>
<proteinExistence type="inferred from homology"/>
<evidence type="ECO:0000313" key="7">
    <source>
        <dbReference type="Proteomes" id="UP000245590"/>
    </source>
</evidence>
<keyword evidence="4" id="KW-0804">Transcription</keyword>
<dbReference type="PRINTS" id="PR00039">
    <property type="entry name" value="HTHLYSR"/>
</dbReference>
<organism evidence="6 7">
    <name type="scientific">Brachybacterium endophyticum</name>
    <dbReference type="NCBI Taxonomy" id="2182385"/>
    <lineage>
        <taxon>Bacteria</taxon>
        <taxon>Bacillati</taxon>
        <taxon>Actinomycetota</taxon>
        <taxon>Actinomycetes</taxon>
        <taxon>Micrococcales</taxon>
        <taxon>Dermabacteraceae</taxon>
        <taxon>Brachybacterium</taxon>
    </lineage>
</organism>
<keyword evidence="2" id="KW-0805">Transcription regulation</keyword>
<dbReference type="SUPFAM" id="SSF53850">
    <property type="entry name" value="Periplasmic binding protein-like II"/>
    <property type="match status" value="1"/>
</dbReference>
<keyword evidence="7" id="KW-1185">Reference proteome</keyword>
<evidence type="ECO:0000256" key="3">
    <source>
        <dbReference type="ARBA" id="ARBA00023125"/>
    </source>
</evidence>
<comment type="caution">
    <text evidence="6">The sequence shown here is derived from an EMBL/GenBank/DDBJ whole genome shotgun (WGS) entry which is preliminary data.</text>
</comment>
<evidence type="ECO:0000256" key="1">
    <source>
        <dbReference type="ARBA" id="ARBA00009437"/>
    </source>
</evidence>